<dbReference type="RefSeq" id="WP_133073841.1">
    <property type="nucleotide sequence ID" value="NZ_CP065748.1"/>
</dbReference>
<dbReference type="Pfam" id="PF05954">
    <property type="entry name" value="Phage_GPD"/>
    <property type="match status" value="1"/>
</dbReference>
<dbReference type="EMBL" id="CP065748">
    <property type="protein sequence ID" value="QPS78562.1"/>
    <property type="molecule type" value="Genomic_DNA"/>
</dbReference>
<dbReference type="KEGG" id="dla:I6G47_16130"/>
<sequence>MSGTENQATGAYQQPDYELTINGTNITPRVGKRLIELRLRESRGEEADQLDLTLDDSDGRMAIPPKGATISIRLGWLNEGMVDKGSFVVDEVEHGGSPDRISVRARSAEMAKSLRERASHSWNDSTVGTVVRDIAARNSLPARIAPELAERKVQHIDQTNESDLHFLSRLARQHDAVATVKKGQLIFLRTNHRTNASGQPIAPMHIVRASGDQHRWHTADRTSYTGVRAYWHDGKHARRKGVVAGNTTGSVKTLKDTFSSAEAARQAAQSEMQRVDRGAATLSLALALGRPHLMPQAAVTVEGFKPEIDGEGWLVKSVEHALGDGGFTTQIELERQGNGDAQAQDDADDADDAATEIPDDGN</sequence>
<evidence type="ECO:0000313" key="3">
    <source>
        <dbReference type="Proteomes" id="UP000595064"/>
    </source>
</evidence>
<dbReference type="SUPFAM" id="SSF69279">
    <property type="entry name" value="Phage tail proteins"/>
    <property type="match status" value="1"/>
</dbReference>
<feature type="region of interest" description="Disordered" evidence="1">
    <location>
        <begin position="335"/>
        <end position="362"/>
    </location>
</feature>
<dbReference type="AlphaFoldDB" id="A0A7T3DBB9"/>
<organism evidence="2 3">
    <name type="scientific">Delftia lacustris</name>
    <dbReference type="NCBI Taxonomy" id="558537"/>
    <lineage>
        <taxon>Bacteria</taxon>
        <taxon>Pseudomonadati</taxon>
        <taxon>Pseudomonadota</taxon>
        <taxon>Betaproteobacteria</taxon>
        <taxon>Burkholderiales</taxon>
        <taxon>Comamonadaceae</taxon>
        <taxon>Delftia</taxon>
    </lineage>
</organism>
<accession>A0A7T3DBB9</accession>
<evidence type="ECO:0000313" key="2">
    <source>
        <dbReference type="EMBL" id="QPS78562.1"/>
    </source>
</evidence>
<dbReference type="Proteomes" id="UP000595064">
    <property type="component" value="Chromosome"/>
</dbReference>
<proteinExistence type="predicted"/>
<feature type="compositionally biased region" description="Acidic residues" evidence="1">
    <location>
        <begin position="343"/>
        <end position="362"/>
    </location>
</feature>
<reference evidence="2 3" key="1">
    <citation type="submission" date="2020-12" db="EMBL/GenBank/DDBJ databases">
        <title>FDA dAtabase for Regulatory Grade micrObial Sequences (FDA-ARGOS): Supporting development and validation of Infectious Disease Dx tests.</title>
        <authorList>
            <person name="Sproer C."/>
            <person name="Gronow S."/>
            <person name="Severitt S."/>
            <person name="Schroder I."/>
            <person name="Tallon L."/>
            <person name="Sadzewicz L."/>
            <person name="Zhao X."/>
            <person name="Boylan J."/>
            <person name="Ott S."/>
            <person name="Bowen H."/>
            <person name="Vavikolanu K."/>
            <person name="Mehta A."/>
            <person name="Aluvathingal J."/>
            <person name="Nadendla S."/>
            <person name="Lowell S."/>
            <person name="Myers T."/>
            <person name="Yan Y."/>
            <person name="Sichtig H."/>
        </authorList>
    </citation>
    <scope>NUCLEOTIDE SEQUENCE [LARGE SCALE GENOMIC DNA]</scope>
    <source>
        <strain evidence="2 3">FDAARGOS_890</strain>
    </source>
</reference>
<gene>
    <name evidence="2" type="ORF">I6G47_16130</name>
</gene>
<evidence type="ECO:0000256" key="1">
    <source>
        <dbReference type="SAM" id="MobiDB-lite"/>
    </source>
</evidence>
<protein>
    <submittedName>
        <fullName evidence="2">Phage late control D family protein</fullName>
    </submittedName>
</protein>
<keyword evidence="3" id="KW-1185">Reference proteome</keyword>
<name>A0A7T3DBB9_9BURK</name>